<dbReference type="Proteomes" id="UP000460715">
    <property type="component" value="Unassembled WGS sequence"/>
</dbReference>
<proteinExistence type="inferred from homology"/>
<dbReference type="SUPFAM" id="SSF53850">
    <property type="entry name" value="Periplasmic binding protein-like II"/>
    <property type="match status" value="1"/>
</dbReference>
<dbReference type="InterPro" id="IPR042100">
    <property type="entry name" value="Bug_dom1"/>
</dbReference>
<comment type="caution">
    <text evidence="2">The sequence shown here is derived from an EMBL/GenBank/DDBJ whole genome shotgun (WGS) entry which is preliminary data.</text>
</comment>
<dbReference type="PANTHER" id="PTHR42928:SF5">
    <property type="entry name" value="BLR1237 PROTEIN"/>
    <property type="match status" value="1"/>
</dbReference>
<dbReference type="PIRSF" id="PIRSF017082">
    <property type="entry name" value="YflP"/>
    <property type="match status" value="1"/>
</dbReference>
<dbReference type="OrthoDB" id="7374807at2"/>
<organism evidence="2 3">
    <name type="scientific">Teichococcus coralli</name>
    <dbReference type="NCBI Taxonomy" id="2545983"/>
    <lineage>
        <taxon>Bacteria</taxon>
        <taxon>Pseudomonadati</taxon>
        <taxon>Pseudomonadota</taxon>
        <taxon>Alphaproteobacteria</taxon>
        <taxon>Acetobacterales</taxon>
        <taxon>Roseomonadaceae</taxon>
        <taxon>Roseomonas</taxon>
    </lineage>
</organism>
<evidence type="ECO:0000313" key="2">
    <source>
        <dbReference type="EMBL" id="MXP64820.1"/>
    </source>
</evidence>
<dbReference type="EMBL" id="SNVJ01000015">
    <property type="protein sequence ID" value="MXP64820.1"/>
    <property type="molecule type" value="Genomic_DNA"/>
</dbReference>
<dbReference type="Gene3D" id="3.40.190.150">
    <property type="entry name" value="Bordetella uptake gene, domain 1"/>
    <property type="match status" value="1"/>
</dbReference>
<comment type="similarity">
    <text evidence="1">Belongs to the UPF0065 (bug) family.</text>
</comment>
<dbReference type="CDD" id="cd07012">
    <property type="entry name" value="PBP2_Bug_TTT"/>
    <property type="match status" value="1"/>
</dbReference>
<sequence length="328" mass="34923">MLGRREAALGLLGGMLLPRLARAQAPAPAPSAWPDHPLRWVVGYPAGGPSDTFARLIAAALGPALGQNMVVENRPGGGAVLASETVARSAPDGYTFLHADNGNLVYNPALYAKLPYDPDRDLTGVGFIGRFPLFLVVRPEGVASFAAYRTLARQRPPTYGSPAVASPHHLAMEMLKRRAGFEATHVPYRGGPAAMQDLLNGTVDSVLIDCATGIPFIREKKVRALLVLSEGRSAQAPQVPTAQELGVGNAVAFGWQAMSAPTGTPQPVIERLNAEMRAAVASEGMQARMRSLGIESAPWSPTELNDFVARENAVWRPLIRDLGIRLDG</sequence>
<name>A0A845BFE5_9PROT</name>
<dbReference type="RefSeq" id="WP_160938229.1">
    <property type="nucleotide sequence ID" value="NZ_SNVJ01000015.1"/>
</dbReference>
<dbReference type="InterPro" id="IPR005064">
    <property type="entry name" value="BUG"/>
</dbReference>
<keyword evidence="3" id="KW-1185">Reference proteome</keyword>
<accession>A0A845BFE5</accession>
<dbReference type="Pfam" id="PF03401">
    <property type="entry name" value="TctC"/>
    <property type="match status" value="1"/>
</dbReference>
<dbReference type="PANTHER" id="PTHR42928">
    <property type="entry name" value="TRICARBOXYLATE-BINDING PROTEIN"/>
    <property type="match status" value="1"/>
</dbReference>
<evidence type="ECO:0000313" key="3">
    <source>
        <dbReference type="Proteomes" id="UP000460715"/>
    </source>
</evidence>
<protein>
    <submittedName>
        <fullName evidence="2">Tripartite tricarboxylate transporter substrate binding protein</fullName>
    </submittedName>
</protein>
<reference evidence="2 3" key="1">
    <citation type="submission" date="2019-03" db="EMBL/GenBank/DDBJ databases">
        <title>Roseomonas sp. a novel Roseomonas species isolated from Sea whip Gorgonian.</title>
        <authorList>
            <person name="Li F."/>
            <person name="Pan X."/>
            <person name="Huang S."/>
            <person name="Li Z."/>
            <person name="Meng B."/>
        </authorList>
    </citation>
    <scope>NUCLEOTIDE SEQUENCE [LARGE SCALE GENOMIC DNA]</scope>
    <source>
        <strain evidence="2 3">M0104</strain>
    </source>
</reference>
<evidence type="ECO:0000256" key="1">
    <source>
        <dbReference type="ARBA" id="ARBA00006987"/>
    </source>
</evidence>
<dbReference type="Gene3D" id="3.40.190.10">
    <property type="entry name" value="Periplasmic binding protein-like II"/>
    <property type="match status" value="1"/>
</dbReference>
<gene>
    <name evidence="2" type="ORF">E0493_15820</name>
</gene>
<dbReference type="AlphaFoldDB" id="A0A845BFE5"/>